<dbReference type="SUPFAM" id="SSF49899">
    <property type="entry name" value="Concanavalin A-like lectins/glucanases"/>
    <property type="match status" value="1"/>
</dbReference>
<dbReference type="InterPro" id="IPR013320">
    <property type="entry name" value="ConA-like_dom_sf"/>
</dbReference>
<evidence type="ECO:0000313" key="2">
    <source>
        <dbReference type="Proteomes" id="UP001220610"/>
    </source>
</evidence>
<dbReference type="GO" id="GO:0004553">
    <property type="term" value="F:hydrolase activity, hydrolyzing O-glycosyl compounds"/>
    <property type="evidence" value="ECO:0007669"/>
    <property type="project" value="UniProtKB-ARBA"/>
</dbReference>
<dbReference type="EMBL" id="CP119311">
    <property type="protein sequence ID" value="WEK35929.1"/>
    <property type="molecule type" value="Genomic_DNA"/>
</dbReference>
<dbReference type="GO" id="GO:0005975">
    <property type="term" value="P:carbohydrate metabolic process"/>
    <property type="evidence" value="ECO:0007669"/>
    <property type="project" value="UniProtKB-ARBA"/>
</dbReference>
<gene>
    <name evidence="1" type="ORF">P0Y53_00325</name>
</gene>
<dbReference type="Pfam" id="PF13385">
    <property type="entry name" value="Laminin_G_3"/>
    <property type="match status" value="1"/>
</dbReference>
<organism evidence="1 2">
    <name type="scientific">Candidatus Pseudobacter hemicellulosilyticus</name>
    <dbReference type="NCBI Taxonomy" id="3121375"/>
    <lineage>
        <taxon>Bacteria</taxon>
        <taxon>Pseudomonadati</taxon>
        <taxon>Bacteroidota</taxon>
        <taxon>Chitinophagia</taxon>
        <taxon>Chitinophagales</taxon>
        <taxon>Chitinophagaceae</taxon>
        <taxon>Pseudobacter</taxon>
    </lineage>
</organism>
<dbReference type="PROSITE" id="PS51257">
    <property type="entry name" value="PROKAR_LIPOPROTEIN"/>
    <property type="match status" value="1"/>
</dbReference>
<evidence type="ECO:0000313" key="1">
    <source>
        <dbReference type="EMBL" id="WEK35929.1"/>
    </source>
</evidence>
<protein>
    <submittedName>
        <fullName evidence="1">LamG domain-containing protein</fullName>
    </submittedName>
</protein>
<dbReference type="AlphaFoldDB" id="A0AAJ6BHI4"/>
<dbReference type="Gene3D" id="2.60.120.200">
    <property type="match status" value="1"/>
</dbReference>
<reference evidence="1" key="1">
    <citation type="submission" date="2023-03" db="EMBL/GenBank/DDBJ databases">
        <title>Andean soil-derived lignocellulolytic bacterial consortium as a source of novel taxa and putative plastic-active enzymes.</title>
        <authorList>
            <person name="Diaz-Garcia L."/>
            <person name="Chuvochina M."/>
            <person name="Feuerriegel G."/>
            <person name="Bunk B."/>
            <person name="Sproer C."/>
            <person name="Streit W.R."/>
            <person name="Rodriguez L.M."/>
            <person name="Overmann J."/>
            <person name="Jimenez D.J."/>
        </authorList>
    </citation>
    <scope>NUCLEOTIDE SEQUENCE</scope>
    <source>
        <strain evidence="1">MAG 7</strain>
    </source>
</reference>
<proteinExistence type="predicted"/>
<accession>A0AAJ6BHI4</accession>
<dbReference type="Proteomes" id="UP001220610">
    <property type="component" value="Chromosome"/>
</dbReference>
<dbReference type="Gene3D" id="1.20.1270.90">
    <property type="entry name" value="AF1782-like"/>
    <property type="match status" value="1"/>
</dbReference>
<name>A0AAJ6BHI4_9BACT</name>
<sequence>MRLSTIITCGVLFLYSTAIVSCSKDDDPAPDYNSNKSRLKTVIDSLTTVYNASVEGSKAGQYIDGSKATLDSVLTLGNQVFTGNYTQQQVNNAVVSLMKAGETFSTKLLQEVSAANLMAFWKFTGNPADSSGHDHHGTLLTGLVGNSAATAADGGVLPKLMPDRFGRADMAYEFRDGATIEVPYSSELNPQNLTITGWVKRYNTNPGNYIISLNRWNGYKLNLQSNNFLFFTFQDSNNGFHDIDNNPGAVPENVWTHFAVTYTNGTMIFYLDGSMSKTLNVNGTPITVTPAVNLSIGNELPKSYYNLTSEASPFFFWGGSYFTGGLDDIRLYNTALTANEVLSIYTQERTP</sequence>